<dbReference type="EMBL" id="CP104694">
    <property type="protein sequence ID" value="UXI70671.1"/>
    <property type="molecule type" value="Genomic_DNA"/>
</dbReference>
<dbReference type="SUPFAM" id="SSF53474">
    <property type="entry name" value="alpha/beta-Hydrolases"/>
    <property type="match status" value="1"/>
</dbReference>
<dbReference type="Gene3D" id="3.40.50.1820">
    <property type="entry name" value="alpha/beta hydrolase"/>
    <property type="match status" value="1"/>
</dbReference>
<feature type="domain" description="BD-FAE-like" evidence="2">
    <location>
        <begin position="2"/>
        <end position="171"/>
    </location>
</feature>
<reference evidence="3" key="1">
    <citation type="submission" date="2022-09" db="EMBL/GenBank/DDBJ databases">
        <title>Tahibacter sp. nov., isolated from a fresh water.</title>
        <authorList>
            <person name="Baek J.H."/>
            <person name="Lee J.K."/>
            <person name="Kim J.M."/>
            <person name="Jeon C.O."/>
        </authorList>
    </citation>
    <scope>NUCLEOTIDE SEQUENCE</scope>
    <source>
        <strain evidence="3">W38</strain>
    </source>
</reference>
<evidence type="ECO:0000259" key="2">
    <source>
        <dbReference type="Pfam" id="PF20434"/>
    </source>
</evidence>
<keyword evidence="4" id="KW-1185">Reference proteome</keyword>
<evidence type="ECO:0000313" key="3">
    <source>
        <dbReference type="EMBL" id="UXI70671.1"/>
    </source>
</evidence>
<dbReference type="InterPro" id="IPR049492">
    <property type="entry name" value="BD-FAE-like_dom"/>
</dbReference>
<organism evidence="3 4">
    <name type="scientific">Tahibacter amnicola</name>
    <dbReference type="NCBI Taxonomy" id="2976241"/>
    <lineage>
        <taxon>Bacteria</taxon>
        <taxon>Pseudomonadati</taxon>
        <taxon>Pseudomonadota</taxon>
        <taxon>Gammaproteobacteria</taxon>
        <taxon>Lysobacterales</taxon>
        <taxon>Rhodanobacteraceae</taxon>
        <taxon>Tahibacter</taxon>
    </lineage>
</organism>
<sequence>MHGGFWRTPYGRDQMEAVAQDLVGRRYAVWNIGYRRVGEPGGGWPGTFDDVGAAIDHLALLHADGISMDLDQVFVAGHSAGGHLALWSASRAAPRIRVRAVAGLAPIADLTAGYHLALGGQAAGQLLGGSPQDVPGRYRTASPHAQLPLHIPQLIAHGTEDTAVPVQLSRDYVALAASHGDPVTLAELSDTSHMAFLDPCSQAHQTLCHWLAAQRANAEVVTARNFG</sequence>
<evidence type="ECO:0000313" key="4">
    <source>
        <dbReference type="Proteomes" id="UP001064632"/>
    </source>
</evidence>
<dbReference type="InterPro" id="IPR050300">
    <property type="entry name" value="GDXG_lipolytic_enzyme"/>
</dbReference>
<keyword evidence="1 3" id="KW-0378">Hydrolase</keyword>
<dbReference type="PANTHER" id="PTHR48081:SF13">
    <property type="entry name" value="ALPHA_BETA HYDROLASE"/>
    <property type="match status" value="1"/>
</dbReference>
<dbReference type="PANTHER" id="PTHR48081">
    <property type="entry name" value="AB HYDROLASE SUPERFAMILY PROTEIN C4A8.06C"/>
    <property type="match status" value="1"/>
</dbReference>
<dbReference type="Pfam" id="PF20434">
    <property type="entry name" value="BD-FAE"/>
    <property type="match status" value="1"/>
</dbReference>
<accession>A0ABY6BKY5</accession>
<dbReference type="GO" id="GO:0016787">
    <property type="term" value="F:hydrolase activity"/>
    <property type="evidence" value="ECO:0007669"/>
    <property type="project" value="UniProtKB-KW"/>
</dbReference>
<dbReference type="Proteomes" id="UP001064632">
    <property type="component" value="Chromosome"/>
</dbReference>
<name>A0ABY6BKY5_9GAMM</name>
<proteinExistence type="predicted"/>
<protein>
    <submittedName>
        <fullName evidence="3">Alpha/beta hydrolase</fullName>
    </submittedName>
</protein>
<gene>
    <name evidence="3" type="ORF">N4264_11265</name>
</gene>
<dbReference type="InterPro" id="IPR029058">
    <property type="entry name" value="AB_hydrolase_fold"/>
</dbReference>
<evidence type="ECO:0000256" key="1">
    <source>
        <dbReference type="ARBA" id="ARBA00022801"/>
    </source>
</evidence>